<dbReference type="Gramene" id="GBG84644">
    <property type="protein sequence ID" value="GBG84644"/>
    <property type="gene ID" value="CBR_g39020"/>
</dbReference>
<feature type="compositionally biased region" description="Basic and acidic residues" evidence="2">
    <location>
        <begin position="174"/>
        <end position="199"/>
    </location>
</feature>
<dbReference type="PANTHER" id="PTHR15885:SF1">
    <property type="entry name" value="COILED-COIL DOMAIN-CONTAINING PROTEIN 174"/>
    <property type="match status" value="1"/>
</dbReference>
<dbReference type="AlphaFoldDB" id="A0A388LQP8"/>
<evidence type="ECO:0000256" key="2">
    <source>
        <dbReference type="SAM" id="MobiDB-lite"/>
    </source>
</evidence>
<feature type="region of interest" description="Disordered" evidence="2">
    <location>
        <begin position="247"/>
        <end position="343"/>
    </location>
</feature>
<dbReference type="STRING" id="69332.A0A388LQP8"/>
<dbReference type="GO" id="GO:0005634">
    <property type="term" value="C:nucleus"/>
    <property type="evidence" value="ECO:0007669"/>
    <property type="project" value="TreeGrafter"/>
</dbReference>
<keyword evidence="4" id="KW-1185">Reference proteome</keyword>
<evidence type="ECO:0000313" key="3">
    <source>
        <dbReference type="EMBL" id="GBG84644.1"/>
    </source>
</evidence>
<protein>
    <submittedName>
        <fullName evidence="3">Uncharacterized protein</fullName>
    </submittedName>
</protein>
<reference evidence="3 4" key="1">
    <citation type="journal article" date="2018" name="Cell">
        <title>The Chara Genome: Secondary Complexity and Implications for Plant Terrestrialization.</title>
        <authorList>
            <person name="Nishiyama T."/>
            <person name="Sakayama H."/>
            <person name="Vries J.D."/>
            <person name="Buschmann H."/>
            <person name="Saint-Marcoux D."/>
            <person name="Ullrich K.K."/>
            <person name="Haas F.B."/>
            <person name="Vanderstraeten L."/>
            <person name="Becker D."/>
            <person name="Lang D."/>
            <person name="Vosolsobe S."/>
            <person name="Rombauts S."/>
            <person name="Wilhelmsson P.K.I."/>
            <person name="Janitza P."/>
            <person name="Kern R."/>
            <person name="Heyl A."/>
            <person name="Rumpler F."/>
            <person name="Villalobos L.I.A.C."/>
            <person name="Clay J.M."/>
            <person name="Skokan R."/>
            <person name="Toyoda A."/>
            <person name="Suzuki Y."/>
            <person name="Kagoshima H."/>
            <person name="Schijlen E."/>
            <person name="Tajeshwar N."/>
            <person name="Catarino B."/>
            <person name="Hetherington A.J."/>
            <person name="Saltykova A."/>
            <person name="Bonnot C."/>
            <person name="Breuninger H."/>
            <person name="Symeonidi A."/>
            <person name="Radhakrishnan G.V."/>
            <person name="Van Nieuwerburgh F."/>
            <person name="Deforce D."/>
            <person name="Chang C."/>
            <person name="Karol K.G."/>
            <person name="Hedrich R."/>
            <person name="Ulvskov P."/>
            <person name="Glockner G."/>
            <person name="Delwiche C.F."/>
            <person name="Petrasek J."/>
            <person name="Van de Peer Y."/>
            <person name="Friml J."/>
            <person name="Beilby M."/>
            <person name="Dolan L."/>
            <person name="Kohara Y."/>
            <person name="Sugano S."/>
            <person name="Fujiyama A."/>
            <person name="Delaux P.-M."/>
            <person name="Quint M."/>
            <person name="TheiBen G."/>
            <person name="Hagemann M."/>
            <person name="Harholt J."/>
            <person name="Dunand C."/>
            <person name="Zachgo S."/>
            <person name="Langdale J."/>
            <person name="Maumus F."/>
            <person name="Straeten D.V.D."/>
            <person name="Gould S.B."/>
            <person name="Rensing S.A."/>
        </authorList>
    </citation>
    <scope>NUCLEOTIDE SEQUENCE [LARGE SCALE GENOMIC DNA]</scope>
    <source>
        <strain evidence="3 4">S276</strain>
    </source>
</reference>
<keyword evidence="1" id="KW-0175">Coiled coil</keyword>
<organism evidence="3 4">
    <name type="scientific">Chara braunii</name>
    <name type="common">Braun's stonewort</name>
    <dbReference type="NCBI Taxonomy" id="69332"/>
    <lineage>
        <taxon>Eukaryota</taxon>
        <taxon>Viridiplantae</taxon>
        <taxon>Streptophyta</taxon>
        <taxon>Charophyceae</taxon>
        <taxon>Charales</taxon>
        <taxon>Characeae</taxon>
        <taxon>Chara</taxon>
    </lineage>
</organism>
<feature type="compositionally biased region" description="Basic and acidic residues" evidence="2">
    <location>
        <begin position="134"/>
        <end position="149"/>
    </location>
</feature>
<gene>
    <name evidence="3" type="ORF">CBR_g39020</name>
</gene>
<feature type="compositionally biased region" description="Basic and acidic residues" evidence="2">
    <location>
        <begin position="97"/>
        <end position="125"/>
    </location>
</feature>
<name>A0A388LQP8_CHABU</name>
<dbReference type="Proteomes" id="UP000265515">
    <property type="component" value="Unassembled WGS sequence"/>
</dbReference>
<dbReference type="EMBL" id="BFEA01000485">
    <property type="protein sequence ID" value="GBG84644.1"/>
    <property type="molecule type" value="Genomic_DNA"/>
</dbReference>
<feature type="compositionally biased region" description="Acidic residues" evidence="2">
    <location>
        <begin position="67"/>
        <end position="87"/>
    </location>
</feature>
<evidence type="ECO:0000256" key="1">
    <source>
        <dbReference type="ARBA" id="ARBA00023054"/>
    </source>
</evidence>
<proteinExistence type="predicted"/>
<dbReference type="OrthoDB" id="333551at2759"/>
<feature type="region of interest" description="Disordered" evidence="2">
    <location>
        <begin position="1"/>
        <end position="217"/>
    </location>
</feature>
<accession>A0A388LQP8</accession>
<dbReference type="PANTHER" id="PTHR15885">
    <property type="entry name" value="COILED-COIL DOMAIN-CONTAINING PROTEIN 174"/>
    <property type="match status" value="1"/>
</dbReference>
<feature type="compositionally biased region" description="Basic and acidic residues" evidence="2">
    <location>
        <begin position="324"/>
        <end position="343"/>
    </location>
</feature>
<feature type="compositionally biased region" description="Basic and acidic residues" evidence="2">
    <location>
        <begin position="258"/>
        <end position="280"/>
    </location>
</feature>
<feature type="compositionally biased region" description="Acidic residues" evidence="2">
    <location>
        <begin position="39"/>
        <end position="56"/>
    </location>
</feature>
<sequence>MVRNPAFFRHPTAEQLAAIREEEEEEESTESDENRDGLEEGGDSDEVPGEEDETPEEGSYSEHSEGEQSEEEEEDEEGEEEHEEESVGSEWEAVPEEALRTGTKAEDPEAARKKEKIAAWKKELELVSATNLQIREDPNRDLEPPRPEDGDLAATTPTPSARRRSRSPSSPTRPPEEAAREDQGLNDKEERRPKNKERGVGTIYLKKNTGVDERDHRDRLALKAGTRSELDVYATLEKKAELYEKLVRGEVSDEEGEEKYSVDFFRKGLHDQVPQRRSDWDADEEDRERGTGSTRLREPDSNDDKGLVSDDMRREQQRAQWESDSLRSHEDELAAAQRRQEQKRVIQEVNVETREARQRVAALKQKRLEQADKKREKLKAMLLKTQALKQRQKHVKEKEEVSTK</sequence>
<feature type="compositionally biased region" description="Basic and acidic residues" evidence="2">
    <location>
        <begin position="287"/>
        <end position="317"/>
    </location>
</feature>
<feature type="compositionally biased region" description="Acidic residues" evidence="2">
    <location>
        <begin position="21"/>
        <end position="31"/>
    </location>
</feature>
<dbReference type="InterPro" id="IPR025066">
    <property type="entry name" value="CCDC174-like"/>
</dbReference>
<evidence type="ECO:0000313" key="4">
    <source>
        <dbReference type="Proteomes" id="UP000265515"/>
    </source>
</evidence>
<comment type="caution">
    <text evidence="3">The sequence shown here is derived from an EMBL/GenBank/DDBJ whole genome shotgun (WGS) entry which is preliminary data.</text>
</comment>